<dbReference type="CDD" id="cd08916">
    <property type="entry name" value="TrHb3_P"/>
    <property type="match status" value="1"/>
</dbReference>
<sequence length="180" mass="20000">MIRPVLNMEAVIENPPQGCKHGLRCCGHGAAPEPGLARAARGGHIPHMIPPRIPVTPEQIDRVVATFYGAIRRHEVLGPIFAAHITDWPAHEAKIAAFWRNAILYERSYDGSPMRAHMQAGNVRAVHFPDWLMLFDETLRRTLPEETARAWSALAHRIGAGLRMGVEGLHRDAAQPPVLR</sequence>
<dbReference type="InterPro" id="IPR012292">
    <property type="entry name" value="Globin/Proto"/>
</dbReference>
<dbReference type="InterPro" id="IPR009050">
    <property type="entry name" value="Globin-like_sf"/>
</dbReference>
<reference evidence="1 2" key="1">
    <citation type="submission" date="2017-05" db="EMBL/GenBank/DDBJ databases">
        <authorList>
            <person name="Varghese N."/>
            <person name="Submissions S."/>
        </authorList>
    </citation>
    <scope>NUCLEOTIDE SEQUENCE [LARGE SCALE GENOMIC DNA]</scope>
    <source>
        <strain evidence="1 2">DSM 100094</strain>
    </source>
</reference>
<dbReference type="EMBL" id="FXTK01000004">
    <property type="protein sequence ID" value="SMO57244.1"/>
    <property type="molecule type" value="Genomic_DNA"/>
</dbReference>
<dbReference type="Gene3D" id="1.10.490.10">
    <property type="entry name" value="Globins"/>
    <property type="match status" value="1"/>
</dbReference>
<evidence type="ECO:0000313" key="2">
    <source>
        <dbReference type="Proteomes" id="UP000319014"/>
    </source>
</evidence>
<dbReference type="SUPFAM" id="SSF46458">
    <property type="entry name" value="Globin-like"/>
    <property type="match status" value="1"/>
</dbReference>
<keyword evidence="2" id="KW-1185">Reference proteome</keyword>
<dbReference type="AlphaFoldDB" id="A0A521CCV6"/>
<protein>
    <submittedName>
        <fullName evidence="1">Hemoglobin</fullName>
    </submittedName>
</protein>
<dbReference type="GO" id="GO:0020037">
    <property type="term" value="F:heme binding"/>
    <property type="evidence" value="ECO:0007669"/>
    <property type="project" value="InterPro"/>
</dbReference>
<proteinExistence type="predicted"/>
<accession>A0A521CCV6</accession>
<gene>
    <name evidence="1" type="ORF">SAMN06265221_104196</name>
</gene>
<dbReference type="Proteomes" id="UP000319014">
    <property type="component" value="Unassembled WGS sequence"/>
</dbReference>
<name>A0A521CCV6_9RHOB</name>
<dbReference type="GO" id="GO:0019825">
    <property type="term" value="F:oxygen binding"/>
    <property type="evidence" value="ECO:0007669"/>
    <property type="project" value="InterPro"/>
</dbReference>
<organism evidence="1 2">
    <name type="scientific">Paracoccus laeviglucosivorans</name>
    <dbReference type="NCBI Taxonomy" id="1197861"/>
    <lineage>
        <taxon>Bacteria</taxon>
        <taxon>Pseudomonadati</taxon>
        <taxon>Pseudomonadota</taxon>
        <taxon>Alphaproteobacteria</taxon>
        <taxon>Rhodobacterales</taxon>
        <taxon>Paracoccaceae</taxon>
        <taxon>Paracoccus</taxon>
    </lineage>
</organism>
<evidence type="ECO:0000313" key="1">
    <source>
        <dbReference type="EMBL" id="SMO57244.1"/>
    </source>
</evidence>